<proteinExistence type="predicted"/>
<evidence type="ECO:0008006" key="3">
    <source>
        <dbReference type="Google" id="ProtNLM"/>
    </source>
</evidence>
<comment type="caution">
    <text evidence="1">The sequence shown here is derived from an EMBL/GenBank/DDBJ whole genome shotgun (WGS) entry which is preliminary data.</text>
</comment>
<keyword evidence="2" id="KW-1185">Reference proteome</keyword>
<dbReference type="InterPro" id="IPR001087">
    <property type="entry name" value="GDSL"/>
</dbReference>
<gene>
    <name evidence="1" type="ORF">EW145_g1141</name>
</gene>
<dbReference type="Proteomes" id="UP000308199">
    <property type="component" value="Unassembled WGS sequence"/>
</dbReference>
<dbReference type="InterPro" id="IPR036514">
    <property type="entry name" value="SGNH_hydro_sf"/>
</dbReference>
<sequence length="283" mass="31820">MSRFISTVGNYWPGYDVVKKLIIFGDSYSSVGYDPDWPAPTSDEPLGVPFPGFTWTEGGEDMGDSTNPNWVGHLVTTRRKNNKPLLVYDYAVGGHTLSGLRKQVELWFLPTVGKKPDWAPWGADDTLFVMWIGINDCAYGSEHASNIRRLFGLQEALYESGARNFLLIDVPPIHHSPAFSYALRSDPGVGNPYDKWNDELHKGAEAFHTKHPEITLLMYSSWEIFNKVNRDPEAFGFSEEDIKKRGGAIWHDHLHPTSKMHAVIADDLDAFLKKYEGNGTSNS</sequence>
<accession>A0A4S4LFL4</accession>
<dbReference type="Pfam" id="PF00657">
    <property type="entry name" value="Lipase_GDSL"/>
    <property type="match status" value="1"/>
</dbReference>
<name>A0A4S4LFL4_9AGAM</name>
<evidence type="ECO:0000313" key="2">
    <source>
        <dbReference type="Proteomes" id="UP000308199"/>
    </source>
</evidence>
<dbReference type="AlphaFoldDB" id="A0A4S4LFL4"/>
<evidence type="ECO:0000313" key="1">
    <source>
        <dbReference type="EMBL" id="THH10692.1"/>
    </source>
</evidence>
<dbReference type="Gene3D" id="3.40.50.1110">
    <property type="entry name" value="SGNH hydrolase"/>
    <property type="match status" value="1"/>
</dbReference>
<dbReference type="OrthoDB" id="1600564at2759"/>
<protein>
    <recommendedName>
        <fullName evidence="3">SGNH hydrolase-type esterase domain-containing protein</fullName>
    </recommendedName>
</protein>
<dbReference type="GO" id="GO:0016788">
    <property type="term" value="F:hydrolase activity, acting on ester bonds"/>
    <property type="evidence" value="ECO:0007669"/>
    <property type="project" value="InterPro"/>
</dbReference>
<reference evidence="1 2" key="1">
    <citation type="submission" date="2019-02" db="EMBL/GenBank/DDBJ databases">
        <title>Genome sequencing of the rare red list fungi Phellinidium pouzarii.</title>
        <authorList>
            <person name="Buettner E."/>
            <person name="Kellner H."/>
        </authorList>
    </citation>
    <scope>NUCLEOTIDE SEQUENCE [LARGE SCALE GENOMIC DNA]</scope>
    <source>
        <strain evidence="1 2">DSM 108285</strain>
    </source>
</reference>
<dbReference type="EMBL" id="SGPK01000029">
    <property type="protein sequence ID" value="THH10692.1"/>
    <property type="molecule type" value="Genomic_DNA"/>
</dbReference>
<dbReference type="SUPFAM" id="SSF52266">
    <property type="entry name" value="SGNH hydrolase"/>
    <property type="match status" value="1"/>
</dbReference>
<organism evidence="1 2">
    <name type="scientific">Phellinidium pouzarii</name>
    <dbReference type="NCBI Taxonomy" id="167371"/>
    <lineage>
        <taxon>Eukaryota</taxon>
        <taxon>Fungi</taxon>
        <taxon>Dikarya</taxon>
        <taxon>Basidiomycota</taxon>
        <taxon>Agaricomycotina</taxon>
        <taxon>Agaricomycetes</taxon>
        <taxon>Hymenochaetales</taxon>
        <taxon>Hymenochaetaceae</taxon>
        <taxon>Phellinidium</taxon>
    </lineage>
</organism>